<protein>
    <submittedName>
        <fullName evidence="2">NAD-dependent epimerase/dehydratase family protein</fullName>
    </submittedName>
</protein>
<sequence>MTKIDHWLDDGVLPTGFADEAALEEFMTRPSRALAADLAALDGDIMILGVGGKMGPTMARLAKRAAPDRRVIGVARFSEKGLKEGLERHGIETIAADLMDRAAVDALPRAKNVVFMAGRKFGASGNQSLTWAMNAHVPALVAESFRASRIVAFSTGCVYPFVPVASQGSTEAMPPDPPGEYAMSCIGRERMFEHFSQVHGTPGRLFRLNYSIDLRYGVLHDVAQLVLRGEPVDVTMGHVNVIWQGDANAQALRCLRAATAPTSPLNVTGPETIAVRWLAESFGKRFGKTPQITGTEAPTAWLNNAAEAARLFGYPRVPLAAMLDWVADWVSRSGRSLGKPTHFEVRDGAY</sequence>
<evidence type="ECO:0000259" key="1">
    <source>
        <dbReference type="Pfam" id="PF01370"/>
    </source>
</evidence>
<dbReference type="SUPFAM" id="SSF51735">
    <property type="entry name" value="NAD(P)-binding Rossmann-fold domains"/>
    <property type="match status" value="1"/>
</dbReference>
<dbReference type="InterPro" id="IPR001509">
    <property type="entry name" value="Epimerase_deHydtase"/>
</dbReference>
<accession>A0ABV7VIE4</accession>
<dbReference type="Proteomes" id="UP001595711">
    <property type="component" value="Unassembled WGS sequence"/>
</dbReference>
<dbReference type="InterPro" id="IPR036291">
    <property type="entry name" value="NAD(P)-bd_dom_sf"/>
</dbReference>
<organism evidence="2 3">
    <name type="scientific">Ferrovibrio xuzhouensis</name>
    <dbReference type="NCBI Taxonomy" id="1576914"/>
    <lineage>
        <taxon>Bacteria</taxon>
        <taxon>Pseudomonadati</taxon>
        <taxon>Pseudomonadota</taxon>
        <taxon>Alphaproteobacteria</taxon>
        <taxon>Rhodospirillales</taxon>
        <taxon>Rhodospirillaceae</taxon>
        <taxon>Ferrovibrio</taxon>
    </lineage>
</organism>
<gene>
    <name evidence="2" type="ORF">ACFOOQ_17115</name>
</gene>
<dbReference type="EMBL" id="JBHRYJ010000004">
    <property type="protein sequence ID" value="MFC3677279.1"/>
    <property type="molecule type" value="Genomic_DNA"/>
</dbReference>
<dbReference type="Gene3D" id="3.40.50.720">
    <property type="entry name" value="NAD(P)-binding Rossmann-like Domain"/>
    <property type="match status" value="1"/>
</dbReference>
<comment type="caution">
    <text evidence="2">The sequence shown here is derived from an EMBL/GenBank/DDBJ whole genome shotgun (WGS) entry which is preliminary data.</text>
</comment>
<evidence type="ECO:0000313" key="2">
    <source>
        <dbReference type="EMBL" id="MFC3677279.1"/>
    </source>
</evidence>
<name>A0ABV7VIE4_9PROT</name>
<feature type="domain" description="NAD-dependent epimerase/dehydratase" evidence="1">
    <location>
        <begin position="45"/>
        <end position="208"/>
    </location>
</feature>
<reference evidence="3" key="1">
    <citation type="journal article" date="2019" name="Int. J. Syst. Evol. Microbiol.">
        <title>The Global Catalogue of Microorganisms (GCM) 10K type strain sequencing project: providing services to taxonomists for standard genome sequencing and annotation.</title>
        <authorList>
            <consortium name="The Broad Institute Genomics Platform"/>
            <consortium name="The Broad Institute Genome Sequencing Center for Infectious Disease"/>
            <person name="Wu L."/>
            <person name="Ma J."/>
        </authorList>
    </citation>
    <scope>NUCLEOTIDE SEQUENCE [LARGE SCALE GENOMIC DNA]</scope>
    <source>
        <strain evidence="3">KCTC 42182</strain>
    </source>
</reference>
<keyword evidence="3" id="KW-1185">Reference proteome</keyword>
<dbReference type="Pfam" id="PF01370">
    <property type="entry name" value="Epimerase"/>
    <property type="match status" value="1"/>
</dbReference>
<proteinExistence type="predicted"/>
<dbReference type="RefSeq" id="WP_379728818.1">
    <property type="nucleotide sequence ID" value="NZ_JBHRYJ010000004.1"/>
</dbReference>
<evidence type="ECO:0000313" key="3">
    <source>
        <dbReference type="Proteomes" id="UP001595711"/>
    </source>
</evidence>